<feature type="domain" description="Pectinesterase catalytic" evidence="4">
    <location>
        <begin position="3"/>
        <end position="137"/>
    </location>
</feature>
<comment type="pathway">
    <text evidence="3">Glycan metabolism; pectin degradation; 2-dehydro-3-deoxy-D-gluconate from pectin: step 1/5.</text>
</comment>
<name>A0ABS6FMJ4_9BACL</name>
<protein>
    <recommendedName>
        <fullName evidence="3">Pectinesterase</fullName>
        <ecNumber evidence="3">3.1.1.11</ecNumber>
    </recommendedName>
</protein>
<evidence type="ECO:0000256" key="3">
    <source>
        <dbReference type="RuleBase" id="RU000589"/>
    </source>
</evidence>
<gene>
    <name evidence="5" type="ORF">KQJ23_06200</name>
</gene>
<dbReference type="InterPro" id="IPR033131">
    <property type="entry name" value="Pectinesterase_Asp_AS"/>
</dbReference>
<dbReference type="InterPro" id="IPR000070">
    <property type="entry name" value="Pectinesterase_cat"/>
</dbReference>
<evidence type="ECO:0000313" key="6">
    <source>
        <dbReference type="Proteomes" id="UP000743001"/>
    </source>
</evidence>
<dbReference type="Proteomes" id="UP000743001">
    <property type="component" value="Unassembled WGS sequence"/>
</dbReference>
<comment type="caution">
    <text evidence="5">The sequence shown here is derived from an EMBL/GenBank/DDBJ whole genome shotgun (WGS) entry which is preliminary data.</text>
</comment>
<dbReference type="RefSeq" id="WP_216478096.1">
    <property type="nucleotide sequence ID" value="NZ_JAHLQJ010000004.1"/>
</dbReference>
<feature type="domain" description="Pectinesterase catalytic" evidence="4">
    <location>
        <begin position="162"/>
        <end position="304"/>
    </location>
</feature>
<evidence type="ECO:0000259" key="4">
    <source>
        <dbReference type="Pfam" id="PF01095"/>
    </source>
</evidence>
<comment type="catalytic activity">
    <reaction evidence="3">
        <text>[(1-&gt;4)-alpha-D-galacturonosyl methyl ester](n) + n H2O = [(1-&gt;4)-alpha-D-galacturonosyl](n) + n methanol + n H(+)</text>
        <dbReference type="Rhea" id="RHEA:22380"/>
        <dbReference type="Rhea" id="RHEA-COMP:14570"/>
        <dbReference type="Rhea" id="RHEA-COMP:14573"/>
        <dbReference type="ChEBI" id="CHEBI:15377"/>
        <dbReference type="ChEBI" id="CHEBI:15378"/>
        <dbReference type="ChEBI" id="CHEBI:17790"/>
        <dbReference type="ChEBI" id="CHEBI:140522"/>
        <dbReference type="ChEBI" id="CHEBI:140523"/>
        <dbReference type="EC" id="3.1.1.11"/>
    </reaction>
</comment>
<dbReference type="EMBL" id="JAHLQJ010000004">
    <property type="protein sequence ID" value="MBU5671422.1"/>
    <property type="molecule type" value="Genomic_DNA"/>
</dbReference>
<evidence type="ECO:0000256" key="2">
    <source>
        <dbReference type="PROSITE-ProRule" id="PRU10040"/>
    </source>
</evidence>
<dbReference type="Pfam" id="PF01095">
    <property type="entry name" value="Pectinesterase"/>
    <property type="match status" value="2"/>
</dbReference>
<dbReference type="EC" id="3.1.1.11" evidence="3"/>
<reference evidence="5 6" key="1">
    <citation type="submission" date="2021-06" db="EMBL/GenBank/DDBJ databases">
        <authorList>
            <person name="Sun Q."/>
            <person name="Li D."/>
        </authorList>
    </citation>
    <scope>NUCLEOTIDE SEQUENCE [LARGE SCALE GENOMIC DNA]</scope>
    <source>
        <strain evidence="5 6">MSJ-6</strain>
    </source>
</reference>
<evidence type="ECO:0000313" key="5">
    <source>
        <dbReference type="EMBL" id="MBU5671422.1"/>
    </source>
</evidence>
<accession>A0ABS6FMJ4</accession>
<proteinExistence type="predicted"/>
<dbReference type="PROSITE" id="PS00503">
    <property type="entry name" value="PECTINESTERASE_2"/>
    <property type="match status" value="1"/>
</dbReference>
<sequence length="325" mass="36132">MLVGASSFCHFRTIQGAVDFLEQTASGEQETICILPGIYEEQVIIYRSNLKMVGIGAVELTMNRYARELDEDGNEIGTFATPTLFLGGEHLVVENMTISNTAGMGEHIGQAVAVYAHCDQTVFRNCVFKGHQDTLFTGPLPPKPKERAQFGGVPIREQHDHYRQLYQNCYIEGTVDFIFGGATAYFDGCNIHSLLQAPGKRGYVTAASTPIGQQYGYVFRGCFITADPGVSEVFLGRPWREYAQTVFVNCQLGEHIHPSGWDHWDNPANEQTVDYREYGPAVMMAVISKSRVAWARCEALEEAADNPAADYALEQVFAGTDFWRN</sequence>
<keyword evidence="6" id="KW-1185">Reference proteome</keyword>
<dbReference type="PANTHER" id="PTHR31321:SF57">
    <property type="entry name" value="PECTINESTERASE 53-RELATED"/>
    <property type="match status" value="1"/>
</dbReference>
<organism evidence="5 6">
    <name type="scientific">Paenibacillus brevis</name>
    <dbReference type="NCBI Taxonomy" id="2841508"/>
    <lineage>
        <taxon>Bacteria</taxon>
        <taxon>Bacillati</taxon>
        <taxon>Bacillota</taxon>
        <taxon>Bacilli</taxon>
        <taxon>Bacillales</taxon>
        <taxon>Paenibacillaceae</taxon>
        <taxon>Paenibacillus</taxon>
    </lineage>
</organism>
<keyword evidence="1 3" id="KW-0378">Hydrolase</keyword>
<evidence type="ECO:0000256" key="1">
    <source>
        <dbReference type="ARBA" id="ARBA00022801"/>
    </source>
</evidence>
<dbReference type="PANTHER" id="PTHR31321">
    <property type="entry name" value="ACYL-COA THIOESTER HYDROLASE YBHC-RELATED"/>
    <property type="match status" value="1"/>
</dbReference>
<keyword evidence="3" id="KW-0063">Aspartyl esterase</keyword>
<feature type="active site" evidence="2">
    <location>
        <position position="176"/>
    </location>
</feature>